<dbReference type="GO" id="GO:0004497">
    <property type="term" value="F:monooxygenase activity"/>
    <property type="evidence" value="ECO:0007669"/>
    <property type="project" value="InterPro"/>
</dbReference>
<dbReference type="InterPro" id="IPR002397">
    <property type="entry name" value="Cyt_P450_B"/>
</dbReference>
<dbReference type="Gene3D" id="1.10.630.10">
    <property type="entry name" value="Cytochrome P450"/>
    <property type="match status" value="1"/>
</dbReference>
<dbReference type="EMBL" id="CP022163">
    <property type="protein sequence ID" value="ATB30461.1"/>
    <property type="molecule type" value="Genomic_DNA"/>
</dbReference>
<dbReference type="Pfam" id="PF00067">
    <property type="entry name" value="p450"/>
    <property type="match status" value="1"/>
</dbReference>
<organism evidence="2 3">
    <name type="scientific">Melittangium boletus DSM 14713</name>
    <dbReference type="NCBI Taxonomy" id="1294270"/>
    <lineage>
        <taxon>Bacteria</taxon>
        <taxon>Pseudomonadati</taxon>
        <taxon>Myxococcota</taxon>
        <taxon>Myxococcia</taxon>
        <taxon>Myxococcales</taxon>
        <taxon>Cystobacterineae</taxon>
        <taxon>Archangiaceae</taxon>
        <taxon>Melittangium</taxon>
    </lineage>
</organism>
<dbReference type="InterPro" id="IPR001128">
    <property type="entry name" value="Cyt_P450"/>
</dbReference>
<sequence>MSSAARRLHLSVLTSNAGLPLEPRMRCPETAESESLRWSEALRAWIVLGHEDVTGCLRDSRLGTCRVDFHEAPLQGPGEELLQAFRKSVSPRSEDGRELMCLRRQAAPGFSPEALDAWRPAITRLARHLVTRVRDQGRMDAVRALTCILPALVLAEVLGIPERDREGFLAWARAIADVQAPAADLDGGTLARHALLATREFLDYLGPLLAERRRTPGEDLLSRMLQVQPPGAVSPEQRVSHIALLLLSGLSSFADQLGNGLHELWIHPARFQRLQADPSRVRGAVEEVLRLSPAVPVLQRTVLETFSLRGKTLRKGEPVLLCLSSANRDASVFSEPECFDLDRDSARQKHLSLGFGLHYRLDAGLVKHTLKALIEVVLEELPGARLDEERASRLKRPGLHARGFESLPVRW</sequence>
<evidence type="ECO:0000313" key="2">
    <source>
        <dbReference type="EMBL" id="ATB30461.1"/>
    </source>
</evidence>
<dbReference type="Proteomes" id="UP000217289">
    <property type="component" value="Chromosome"/>
</dbReference>
<dbReference type="GO" id="GO:0016705">
    <property type="term" value="F:oxidoreductase activity, acting on paired donors, with incorporation or reduction of molecular oxygen"/>
    <property type="evidence" value="ECO:0007669"/>
    <property type="project" value="InterPro"/>
</dbReference>
<accession>A0A250IH25</accession>
<keyword evidence="3" id="KW-1185">Reference proteome</keyword>
<dbReference type="RefSeq" id="WP_095978911.1">
    <property type="nucleotide sequence ID" value="NZ_CP022163.1"/>
</dbReference>
<comment type="similarity">
    <text evidence="1">Belongs to the cytochrome P450 family.</text>
</comment>
<name>A0A250IH25_9BACT</name>
<dbReference type="OrthoDB" id="4511384at2"/>
<reference evidence="2 3" key="1">
    <citation type="submission" date="2017-06" db="EMBL/GenBank/DDBJ databases">
        <authorList>
            <person name="Kim H.J."/>
            <person name="Triplett B.A."/>
        </authorList>
    </citation>
    <scope>NUCLEOTIDE SEQUENCE [LARGE SCALE GENOMIC DNA]</scope>
    <source>
        <strain evidence="2 3">DSM 14713</strain>
    </source>
</reference>
<proteinExistence type="inferred from homology"/>
<dbReference type="GO" id="GO:0020037">
    <property type="term" value="F:heme binding"/>
    <property type="evidence" value="ECO:0007669"/>
    <property type="project" value="InterPro"/>
</dbReference>
<gene>
    <name evidence="2" type="ORF">MEBOL_003922</name>
</gene>
<dbReference type="PANTHER" id="PTHR46696:SF1">
    <property type="entry name" value="CYTOCHROME P450 YJIB-RELATED"/>
    <property type="match status" value="1"/>
</dbReference>
<dbReference type="SUPFAM" id="SSF48264">
    <property type="entry name" value="Cytochrome P450"/>
    <property type="match status" value="1"/>
</dbReference>
<dbReference type="InterPro" id="IPR036396">
    <property type="entry name" value="Cyt_P450_sf"/>
</dbReference>
<evidence type="ECO:0008006" key="4">
    <source>
        <dbReference type="Google" id="ProtNLM"/>
    </source>
</evidence>
<dbReference type="GO" id="GO:0005506">
    <property type="term" value="F:iron ion binding"/>
    <property type="evidence" value="ECO:0007669"/>
    <property type="project" value="InterPro"/>
</dbReference>
<dbReference type="KEGG" id="mbd:MEBOL_003922"/>
<dbReference type="PANTHER" id="PTHR46696">
    <property type="entry name" value="P450, PUTATIVE (EUROFUNG)-RELATED"/>
    <property type="match status" value="1"/>
</dbReference>
<dbReference type="PRINTS" id="PR00359">
    <property type="entry name" value="BP450"/>
</dbReference>
<protein>
    <recommendedName>
        <fullName evidence="4">Cytochrome P450</fullName>
    </recommendedName>
</protein>
<evidence type="ECO:0000256" key="1">
    <source>
        <dbReference type="ARBA" id="ARBA00010617"/>
    </source>
</evidence>
<evidence type="ECO:0000313" key="3">
    <source>
        <dbReference type="Proteomes" id="UP000217289"/>
    </source>
</evidence>
<dbReference type="AlphaFoldDB" id="A0A250IH25"/>